<dbReference type="AlphaFoldDB" id="A0A9W9M0A6"/>
<gene>
    <name evidence="1" type="ORF">N7472_009125</name>
</gene>
<reference evidence="1" key="2">
    <citation type="journal article" date="2023" name="IMA Fungus">
        <title>Comparative genomic study of the Penicillium genus elucidates a diverse pangenome and 15 lateral gene transfer events.</title>
        <authorList>
            <person name="Petersen C."/>
            <person name="Sorensen T."/>
            <person name="Nielsen M.R."/>
            <person name="Sondergaard T.E."/>
            <person name="Sorensen J.L."/>
            <person name="Fitzpatrick D.A."/>
            <person name="Frisvad J.C."/>
            <person name="Nielsen K.L."/>
        </authorList>
    </citation>
    <scope>NUCLEOTIDE SEQUENCE</scope>
    <source>
        <strain evidence="1">IBT 16849</strain>
    </source>
</reference>
<evidence type="ECO:0000313" key="1">
    <source>
        <dbReference type="EMBL" id="KAJ5184285.1"/>
    </source>
</evidence>
<proteinExistence type="predicted"/>
<evidence type="ECO:0000313" key="2">
    <source>
        <dbReference type="Proteomes" id="UP001150879"/>
    </source>
</evidence>
<reference evidence="1" key="1">
    <citation type="submission" date="2022-11" db="EMBL/GenBank/DDBJ databases">
        <authorList>
            <person name="Petersen C."/>
        </authorList>
    </citation>
    <scope>NUCLEOTIDE SEQUENCE</scope>
    <source>
        <strain evidence="1">IBT 16849</strain>
    </source>
</reference>
<keyword evidence="2" id="KW-1185">Reference proteome</keyword>
<protein>
    <submittedName>
        <fullName evidence="1">Uncharacterized protein</fullName>
    </submittedName>
</protein>
<comment type="caution">
    <text evidence="1">The sequence shown here is derived from an EMBL/GenBank/DDBJ whole genome shotgun (WGS) entry which is preliminary data.</text>
</comment>
<sequence length="87" mass="9609">MRPSYVNALLIQSRGWELITECDECADKRRRIGSPSLFPICSRAPGYFDGACGNCKFQDHGFRCSLAIGIAANPVDLDDDDDVIIID</sequence>
<dbReference type="Pfam" id="PF12511">
    <property type="entry name" value="DUF3716"/>
    <property type="match status" value="1"/>
</dbReference>
<dbReference type="EMBL" id="JAPQKP010000006">
    <property type="protein sequence ID" value="KAJ5184285.1"/>
    <property type="molecule type" value="Genomic_DNA"/>
</dbReference>
<name>A0A9W9M0A6_9EURO</name>
<dbReference type="InterPro" id="IPR022190">
    <property type="entry name" value="DUF3716"/>
</dbReference>
<dbReference type="Proteomes" id="UP001150879">
    <property type="component" value="Unassembled WGS sequence"/>
</dbReference>
<accession>A0A9W9M0A6</accession>
<organism evidence="1 2">
    <name type="scientific">Penicillium cf. griseofulvum</name>
    <dbReference type="NCBI Taxonomy" id="2972120"/>
    <lineage>
        <taxon>Eukaryota</taxon>
        <taxon>Fungi</taxon>
        <taxon>Dikarya</taxon>
        <taxon>Ascomycota</taxon>
        <taxon>Pezizomycotina</taxon>
        <taxon>Eurotiomycetes</taxon>
        <taxon>Eurotiomycetidae</taxon>
        <taxon>Eurotiales</taxon>
        <taxon>Aspergillaceae</taxon>
        <taxon>Penicillium</taxon>
    </lineage>
</organism>